<dbReference type="Proteomes" id="UP000823897">
    <property type="component" value="Unassembled WGS sequence"/>
</dbReference>
<comment type="caution">
    <text evidence="1">The sequence shown here is derived from an EMBL/GenBank/DDBJ whole genome shotgun (WGS) entry which is preliminary data.</text>
</comment>
<sequence length="118" mass="13635">MEYQASEQKKIMEMVKAGACGEVLSGLLLRVPCRRIPDEVKKEVLFGALGSSSWKMRFGSLVRKGWKKSSRDRKKEIMLAGEYDERIKTKRYASGRDGNLERVNDGTKVRFVRRYEQT</sequence>
<dbReference type="EMBL" id="DWUV01000015">
    <property type="protein sequence ID" value="HJD33052.1"/>
    <property type="molecule type" value="Genomic_DNA"/>
</dbReference>
<evidence type="ECO:0000313" key="2">
    <source>
        <dbReference type="Proteomes" id="UP000823897"/>
    </source>
</evidence>
<reference evidence="1" key="2">
    <citation type="submission" date="2021-04" db="EMBL/GenBank/DDBJ databases">
        <authorList>
            <person name="Gilroy R."/>
        </authorList>
    </citation>
    <scope>NUCLEOTIDE SEQUENCE</scope>
    <source>
        <strain evidence="1">ChiGjej3B3-11674</strain>
    </source>
</reference>
<gene>
    <name evidence="1" type="ORF">H9911_00745</name>
</gene>
<name>A0A9D2R373_9FIRM</name>
<proteinExistence type="predicted"/>
<evidence type="ECO:0000313" key="1">
    <source>
        <dbReference type="EMBL" id="HJD33052.1"/>
    </source>
</evidence>
<accession>A0A9D2R373</accession>
<dbReference type="AlphaFoldDB" id="A0A9D2R373"/>
<reference evidence="1" key="1">
    <citation type="journal article" date="2021" name="PeerJ">
        <title>Extensive microbial diversity within the chicken gut microbiome revealed by metagenomics and culture.</title>
        <authorList>
            <person name="Gilroy R."/>
            <person name="Ravi A."/>
            <person name="Getino M."/>
            <person name="Pursley I."/>
            <person name="Horton D.L."/>
            <person name="Alikhan N.F."/>
            <person name="Baker D."/>
            <person name="Gharbi K."/>
            <person name="Hall N."/>
            <person name="Watson M."/>
            <person name="Adriaenssens E.M."/>
            <person name="Foster-Nyarko E."/>
            <person name="Jarju S."/>
            <person name="Secka A."/>
            <person name="Antonio M."/>
            <person name="Oren A."/>
            <person name="Chaudhuri R.R."/>
            <person name="La Ragione R."/>
            <person name="Hildebrand F."/>
            <person name="Pallen M.J."/>
        </authorList>
    </citation>
    <scope>NUCLEOTIDE SEQUENCE</scope>
    <source>
        <strain evidence="1">ChiGjej3B3-11674</strain>
    </source>
</reference>
<organism evidence="1 2">
    <name type="scientific">Candidatus Mediterraneibacter tabaqchaliae</name>
    <dbReference type="NCBI Taxonomy" id="2838689"/>
    <lineage>
        <taxon>Bacteria</taxon>
        <taxon>Bacillati</taxon>
        <taxon>Bacillota</taxon>
        <taxon>Clostridia</taxon>
        <taxon>Lachnospirales</taxon>
        <taxon>Lachnospiraceae</taxon>
        <taxon>Mediterraneibacter</taxon>
    </lineage>
</organism>
<protein>
    <submittedName>
        <fullName evidence="1">Uncharacterized protein</fullName>
    </submittedName>
</protein>